<dbReference type="Gene3D" id="3.30.70.1320">
    <property type="entry name" value="Multidrug efflux transporter AcrB pore domain like"/>
    <property type="match status" value="1"/>
</dbReference>
<dbReference type="EMBL" id="QYTV02000001">
    <property type="protein sequence ID" value="RST77156.1"/>
    <property type="molecule type" value="Genomic_DNA"/>
</dbReference>
<dbReference type="OrthoDB" id="9757876at2"/>
<sequence length="1012" mass="110609">MKSLIRFSMKNTLAVFILIFLLVGGGLFSVSQMKMEKYPDVDIPYFHVNIIYPGASPEQSMRDIGEPLEKEFANIEGAVSVYSWANPNNFHGMIKADMSADMDALEEEVRNIVAKANLPETIKEPHFFRESLDDVIYMISFSGADQSKVQRFVQDEAEPAIRSVKGIDQVTVRGEQKKNVYISVRPDDLKKKGLTLDQVQQMITANHVSIPIGDIRTPKDVLPIRLDEQMASLEDVRNIQLTAVPTPESLQEAGGMLETFRLSDIADISFEAKSHSISRMNGEPAVTVSVTAKGGEDVVGIVKDVKKEMDELTLPTGINQELLIDQSGEIEKSVNGMLREVLLGALMAAIVTLLFLRNIQSTIIAVISIPLSMCASFIVLNYFGYSLNMMTLAGIAVAVGRVIDDSIVVIENVFRRVRISKNRSPELVEDSTREVAVAITSSTMTTVAVFLPLAFVPGIVGKFFVPLAWTVVVSLLFSLLVAITAVPLLSRLFLLKLEHTEHKENGIQRLYRRVLDWVLDHRLITLALSIVLLAGSAAIPAMGWIGFNFLPNEKATSFNIEIDMPIGSNIQKTERVVKQVEETLEGHPDVIQIYTTAGDEHGQITYQVKKETDVDNLGDELRSDFANIKDAESIVLVGIGGMRVDSHFRIIINGPNSEAISKASEQILQALKKVDGLADVRSSSEGQKPEVNIDFNHGALAENGLTPAGVAMSLRTMIEGSTITSIDIEKKPADVILQLHSDNMSNVSKFEEQEITNQLGQPIKLKELGNIKQTLGAIDISRLDQKEYLQVYGTITDENQSRVTNDAFAAIDELDLPRGITLTSEGAAKEMREGFINMGIALAVSVILVYFVMLLAFGEAVMPFVILAAIPFSIIGAIGGLFALGEPIGMPAMIGLLMLNGIVVTNAIVLLDRVKRNEKAGMNRRQALMEGGVTRVRPILMTAIATMVALLPLAISSEAGVVSRALAIVVIGGLASSTFLTLFIVPAIYSLVKPFRKESVADFSHNKKEGIL</sequence>
<dbReference type="Gene3D" id="1.20.1640.10">
    <property type="entry name" value="Multidrug efflux transporter AcrB transmembrane domain"/>
    <property type="match status" value="2"/>
</dbReference>
<dbReference type="GO" id="GO:0042910">
    <property type="term" value="F:xenobiotic transmembrane transporter activity"/>
    <property type="evidence" value="ECO:0007669"/>
    <property type="project" value="TreeGrafter"/>
</dbReference>
<dbReference type="InterPro" id="IPR001036">
    <property type="entry name" value="Acrflvin-R"/>
</dbReference>
<protein>
    <submittedName>
        <fullName evidence="2">Efflux RND transporter permease subunit</fullName>
    </submittedName>
</protein>
<dbReference type="Gene3D" id="3.30.70.1430">
    <property type="entry name" value="Multidrug efflux transporter AcrB pore domain"/>
    <property type="match status" value="2"/>
</dbReference>
<dbReference type="AlphaFoldDB" id="A0A429Y6V6"/>
<dbReference type="Gene3D" id="3.30.2090.10">
    <property type="entry name" value="Multidrug efflux transporter AcrB TolC docking domain, DN and DC subdomains"/>
    <property type="match status" value="2"/>
</dbReference>
<accession>A0A429Y6V6</accession>
<dbReference type="SUPFAM" id="SSF82714">
    <property type="entry name" value="Multidrug efflux transporter AcrB TolC docking domain, DN and DC subdomains"/>
    <property type="match status" value="2"/>
</dbReference>
<feature type="transmembrane region" description="Helical" evidence="1">
    <location>
        <begin position="932"/>
        <end position="955"/>
    </location>
</feature>
<comment type="caution">
    <text evidence="2">The sequence shown here is derived from an EMBL/GenBank/DDBJ whole genome shotgun (WGS) entry which is preliminary data.</text>
</comment>
<dbReference type="Pfam" id="PF00873">
    <property type="entry name" value="ACR_tran"/>
    <property type="match status" value="1"/>
</dbReference>
<dbReference type="SUPFAM" id="SSF82693">
    <property type="entry name" value="Multidrug efflux transporter AcrB pore domain, PN1, PN2, PC1 and PC2 subdomains"/>
    <property type="match status" value="2"/>
</dbReference>
<dbReference type="PANTHER" id="PTHR32063:SF0">
    <property type="entry name" value="SWARMING MOTILITY PROTEIN SWRC"/>
    <property type="match status" value="1"/>
</dbReference>
<dbReference type="PRINTS" id="PR00702">
    <property type="entry name" value="ACRIFLAVINRP"/>
</dbReference>
<keyword evidence="1" id="KW-0812">Transmembrane</keyword>
<feature type="transmembrane region" description="Helical" evidence="1">
    <location>
        <begin position="523"/>
        <end position="547"/>
    </location>
</feature>
<feature type="transmembrane region" description="Helical" evidence="1">
    <location>
        <begin position="435"/>
        <end position="455"/>
    </location>
</feature>
<feature type="transmembrane region" description="Helical" evidence="1">
    <location>
        <begin position="389"/>
        <end position="414"/>
    </location>
</feature>
<dbReference type="PANTHER" id="PTHR32063">
    <property type="match status" value="1"/>
</dbReference>
<feature type="transmembrane region" description="Helical" evidence="1">
    <location>
        <begin position="835"/>
        <end position="857"/>
    </location>
</feature>
<keyword evidence="1" id="KW-1133">Transmembrane helix</keyword>
<evidence type="ECO:0000313" key="3">
    <source>
        <dbReference type="Proteomes" id="UP000287156"/>
    </source>
</evidence>
<feature type="transmembrane region" description="Helical" evidence="1">
    <location>
        <begin position="890"/>
        <end position="911"/>
    </location>
</feature>
<feature type="transmembrane region" description="Helical" evidence="1">
    <location>
        <begin position="363"/>
        <end position="383"/>
    </location>
</feature>
<dbReference type="SUPFAM" id="SSF82866">
    <property type="entry name" value="Multidrug efflux transporter AcrB transmembrane domain"/>
    <property type="match status" value="2"/>
</dbReference>
<feature type="transmembrane region" description="Helical" evidence="1">
    <location>
        <begin position="961"/>
        <end position="989"/>
    </location>
</feature>
<dbReference type="InterPro" id="IPR027463">
    <property type="entry name" value="AcrB_DN_DC_subdom"/>
</dbReference>
<dbReference type="Proteomes" id="UP000287156">
    <property type="component" value="Unassembled WGS sequence"/>
</dbReference>
<dbReference type="Gene3D" id="3.30.70.1440">
    <property type="entry name" value="Multidrug efflux transporter AcrB pore domain"/>
    <property type="match status" value="1"/>
</dbReference>
<feature type="transmembrane region" description="Helical" evidence="1">
    <location>
        <begin position="864"/>
        <end position="884"/>
    </location>
</feature>
<gene>
    <name evidence="2" type="ORF">D4T97_001265</name>
</gene>
<feature type="transmembrane region" description="Helical" evidence="1">
    <location>
        <begin position="467"/>
        <end position="489"/>
    </location>
</feature>
<proteinExistence type="predicted"/>
<keyword evidence="1" id="KW-0472">Membrane</keyword>
<organism evidence="2 3">
    <name type="scientific">Siminovitchia acidinfaciens</name>
    <dbReference type="NCBI Taxonomy" id="2321395"/>
    <lineage>
        <taxon>Bacteria</taxon>
        <taxon>Bacillati</taxon>
        <taxon>Bacillota</taxon>
        <taxon>Bacilli</taxon>
        <taxon>Bacillales</taxon>
        <taxon>Bacillaceae</taxon>
        <taxon>Siminovitchia</taxon>
    </lineage>
</organism>
<dbReference type="RefSeq" id="WP_126046884.1">
    <property type="nucleotide sequence ID" value="NZ_QYTV02000001.1"/>
</dbReference>
<dbReference type="GO" id="GO:0005886">
    <property type="term" value="C:plasma membrane"/>
    <property type="evidence" value="ECO:0007669"/>
    <property type="project" value="TreeGrafter"/>
</dbReference>
<evidence type="ECO:0000256" key="1">
    <source>
        <dbReference type="SAM" id="Phobius"/>
    </source>
</evidence>
<name>A0A429Y6V6_9BACI</name>
<keyword evidence="3" id="KW-1185">Reference proteome</keyword>
<evidence type="ECO:0000313" key="2">
    <source>
        <dbReference type="EMBL" id="RST77156.1"/>
    </source>
</evidence>
<feature type="transmembrane region" description="Helical" evidence="1">
    <location>
        <begin position="337"/>
        <end position="356"/>
    </location>
</feature>
<reference evidence="2" key="1">
    <citation type="submission" date="2018-12" db="EMBL/GenBank/DDBJ databases">
        <authorList>
            <person name="Sun L."/>
            <person name="Chen Z."/>
        </authorList>
    </citation>
    <scope>NUCLEOTIDE SEQUENCE [LARGE SCALE GENOMIC DNA]</scope>
    <source>
        <strain evidence="2">3-2-2</strain>
    </source>
</reference>